<evidence type="ECO:0000256" key="1">
    <source>
        <dbReference type="SAM" id="Phobius"/>
    </source>
</evidence>
<feature type="transmembrane region" description="Helical" evidence="1">
    <location>
        <begin position="20"/>
        <end position="43"/>
    </location>
</feature>
<dbReference type="PANTHER" id="PTHR31272:SF9">
    <property type="entry name" value="BLL1027 PROTEIN"/>
    <property type="match status" value="1"/>
</dbReference>
<protein>
    <submittedName>
        <fullName evidence="2">Uncharacterized protein</fullName>
    </submittedName>
</protein>
<organism evidence="2 3">
    <name type="scientific">Limnochorda pilosa</name>
    <dbReference type="NCBI Taxonomy" id="1555112"/>
    <lineage>
        <taxon>Bacteria</taxon>
        <taxon>Bacillati</taxon>
        <taxon>Bacillota</taxon>
        <taxon>Limnochordia</taxon>
        <taxon>Limnochordales</taxon>
        <taxon>Limnochordaceae</taxon>
        <taxon>Limnochorda</taxon>
    </lineage>
</organism>
<keyword evidence="3" id="KW-1185">Reference proteome</keyword>
<name>A0A0K2SQJ5_LIMPI</name>
<sequence length="236" mass="25175">MLDSPAIALPVVLAAGLVDGINPCAFTVLLLFTVTLLTGHGTAMGADTGAMRTRVLLLGGTFIWAIFLTYLALGVGLLRASGWLAQNHLGARLGALSAVFLGLWMMKDSFLPEWGPRLGAPAVLGDVLRRWGSRMSFVAMLVLGILVGACTVPCSGAVYLAVLSMLALRQEFARPYVYLVLYNVMFVVPLLVILVGASMGPTLRSLNRWNLHHREKMRLALGTGAVALGLFILATV</sequence>
<keyword evidence="1" id="KW-0812">Transmembrane</keyword>
<dbReference type="EMBL" id="AP014924">
    <property type="protein sequence ID" value="BAS29267.1"/>
    <property type="molecule type" value="Genomic_DNA"/>
</dbReference>
<reference evidence="3" key="1">
    <citation type="submission" date="2015-07" db="EMBL/GenBank/DDBJ databases">
        <title>Complete genome sequence and phylogenetic analysis of Limnochorda pilosa.</title>
        <authorList>
            <person name="Watanabe M."/>
            <person name="Kojima H."/>
            <person name="Fukui M."/>
        </authorList>
    </citation>
    <scope>NUCLEOTIDE SEQUENCE [LARGE SCALE GENOMIC DNA]</scope>
    <source>
        <strain evidence="3">HC45</strain>
    </source>
</reference>
<dbReference type="KEGG" id="lpil:LIP_3455"/>
<keyword evidence="1" id="KW-1133">Transmembrane helix</keyword>
<feature type="transmembrane region" description="Helical" evidence="1">
    <location>
        <begin position="55"/>
        <end position="77"/>
    </location>
</feature>
<keyword evidence="1" id="KW-0472">Membrane</keyword>
<feature type="transmembrane region" description="Helical" evidence="1">
    <location>
        <begin position="137"/>
        <end position="164"/>
    </location>
</feature>
<evidence type="ECO:0000313" key="2">
    <source>
        <dbReference type="EMBL" id="BAS29267.1"/>
    </source>
</evidence>
<dbReference type="OrthoDB" id="9797355at2"/>
<gene>
    <name evidence="2" type="ORF">LIP_3455</name>
</gene>
<dbReference type="STRING" id="1555112.LIP_3455"/>
<accession>A0A0K2SQJ5</accession>
<evidence type="ECO:0000313" key="3">
    <source>
        <dbReference type="Proteomes" id="UP000065807"/>
    </source>
</evidence>
<dbReference type="InterPro" id="IPR051790">
    <property type="entry name" value="Cytochrome_c-biogenesis_DsbD"/>
</dbReference>
<dbReference type="AlphaFoldDB" id="A0A0K2SQJ5"/>
<proteinExistence type="predicted"/>
<dbReference type="RefSeq" id="WP_158509705.1">
    <property type="nucleotide sequence ID" value="NZ_AP014924.1"/>
</dbReference>
<reference evidence="3" key="2">
    <citation type="journal article" date="2016" name="Int. J. Syst. Evol. Microbiol.">
        <title>Complete genome sequence and cell structure of Limnochorda pilosa, a Gram-negative spore-former within the phylum Firmicutes.</title>
        <authorList>
            <person name="Watanabe M."/>
            <person name="Kojima H."/>
            <person name="Fukui M."/>
        </authorList>
    </citation>
    <scope>NUCLEOTIDE SEQUENCE [LARGE SCALE GENOMIC DNA]</scope>
    <source>
        <strain evidence="3">HC45</strain>
    </source>
</reference>
<feature type="transmembrane region" description="Helical" evidence="1">
    <location>
        <begin position="217"/>
        <end position="234"/>
    </location>
</feature>
<feature type="transmembrane region" description="Helical" evidence="1">
    <location>
        <begin position="176"/>
        <end position="197"/>
    </location>
</feature>
<dbReference type="PANTHER" id="PTHR31272">
    <property type="entry name" value="CYTOCHROME C-TYPE BIOGENESIS PROTEIN HI_1454-RELATED"/>
    <property type="match status" value="1"/>
</dbReference>
<dbReference type="Proteomes" id="UP000065807">
    <property type="component" value="Chromosome"/>
</dbReference>
<feature type="transmembrane region" description="Helical" evidence="1">
    <location>
        <begin position="89"/>
        <end position="106"/>
    </location>
</feature>